<dbReference type="RefSeq" id="WP_106237515.1">
    <property type="nucleotide sequence ID" value="NZ_PVZC01000001.1"/>
</dbReference>
<feature type="transmembrane region" description="Helical" evidence="1">
    <location>
        <begin position="76"/>
        <end position="93"/>
    </location>
</feature>
<comment type="caution">
    <text evidence="2">The sequence shown here is derived from an EMBL/GenBank/DDBJ whole genome shotgun (WGS) entry which is preliminary data.</text>
</comment>
<dbReference type="PANTHER" id="PTHR40761:SF1">
    <property type="entry name" value="CONSERVED INTEGRAL MEMBRANE ALANINE VALINE AND LEUCINE RICH PROTEIN-RELATED"/>
    <property type="match status" value="1"/>
</dbReference>
<feature type="transmembrane region" description="Helical" evidence="1">
    <location>
        <begin position="243"/>
        <end position="265"/>
    </location>
</feature>
<feature type="transmembrane region" description="Helical" evidence="1">
    <location>
        <begin position="105"/>
        <end position="123"/>
    </location>
</feature>
<evidence type="ECO:0000313" key="3">
    <source>
        <dbReference type="Proteomes" id="UP000237846"/>
    </source>
</evidence>
<reference evidence="2 3" key="1">
    <citation type="submission" date="2018-03" db="EMBL/GenBank/DDBJ databases">
        <title>Genomic Encyclopedia of Archaeal and Bacterial Type Strains, Phase II (KMG-II): from individual species to whole genera.</title>
        <authorList>
            <person name="Goeker M."/>
        </authorList>
    </citation>
    <scope>NUCLEOTIDE SEQUENCE [LARGE SCALE GENOMIC DNA]</scope>
    <source>
        <strain evidence="2 3">DSM 45601</strain>
    </source>
</reference>
<proteinExistence type="predicted"/>
<name>A0A2T0QCJ4_9ACTN</name>
<keyword evidence="1" id="KW-1133">Transmembrane helix</keyword>
<feature type="transmembrane region" description="Helical" evidence="1">
    <location>
        <begin position="164"/>
        <end position="185"/>
    </location>
</feature>
<evidence type="ECO:0008006" key="4">
    <source>
        <dbReference type="Google" id="ProtNLM"/>
    </source>
</evidence>
<dbReference type="AlphaFoldDB" id="A0A2T0QCJ4"/>
<dbReference type="EMBL" id="PVZC01000001">
    <property type="protein sequence ID" value="PRY01573.1"/>
    <property type="molecule type" value="Genomic_DNA"/>
</dbReference>
<keyword evidence="1" id="KW-0812">Transmembrane</keyword>
<sequence length="319" mass="32109">MSGLLTALAAAAVYSLGLLLEQRALRRIPDISARRVPHMVRVLLGSRGWLGGFALAALGSLGLVVALSLAPVSVVQPAYACGIAVMILVYSVLLGERISRAERLALLLMPVALLLLGLSLGSGGDRVGTRPDLPLLLAVSALTVLGCAAALAALAALRRSRTASAAATGTVVTTAVGLGAAAGLVQGMAGLHGKGMGGLLAEHGAAAAVPAVLASPYPYLYAVGWAIGIVLFQTSLQRSRASVTAPVANVVGNVFTVVAGTVIFAEQLPGDPLALGLRIAGFALTLVVVLLVRSSVSEAEADTRRLRGAAAVPEGAERG</sequence>
<evidence type="ECO:0000313" key="2">
    <source>
        <dbReference type="EMBL" id="PRY01573.1"/>
    </source>
</evidence>
<feature type="transmembrane region" description="Helical" evidence="1">
    <location>
        <begin position="135"/>
        <end position="157"/>
    </location>
</feature>
<accession>A0A2T0QCJ4</accession>
<protein>
    <recommendedName>
        <fullName evidence="4">Magnesium transporter NIPA</fullName>
    </recommendedName>
</protein>
<dbReference type="PANTHER" id="PTHR40761">
    <property type="entry name" value="CONSERVED INTEGRAL MEMBRANE ALANINE VALINE AND LEUCINE RICH PROTEIN-RELATED"/>
    <property type="match status" value="1"/>
</dbReference>
<organism evidence="2 3">
    <name type="scientific">Allonocardiopsis opalescens</name>
    <dbReference type="NCBI Taxonomy" id="1144618"/>
    <lineage>
        <taxon>Bacteria</taxon>
        <taxon>Bacillati</taxon>
        <taxon>Actinomycetota</taxon>
        <taxon>Actinomycetes</taxon>
        <taxon>Streptosporangiales</taxon>
        <taxon>Allonocardiopsis</taxon>
    </lineage>
</organism>
<feature type="transmembrane region" description="Helical" evidence="1">
    <location>
        <begin position="277"/>
        <end position="296"/>
    </location>
</feature>
<evidence type="ECO:0000256" key="1">
    <source>
        <dbReference type="SAM" id="Phobius"/>
    </source>
</evidence>
<dbReference type="OrthoDB" id="3423019at2"/>
<keyword evidence="1" id="KW-0472">Membrane</keyword>
<feature type="transmembrane region" description="Helical" evidence="1">
    <location>
        <begin position="205"/>
        <end position="231"/>
    </location>
</feature>
<dbReference type="Proteomes" id="UP000237846">
    <property type="component" value="Unassembled WGS sequence"/>
</dbReference>
<feature type="transmembrane region" description="Helical" evidence="1">
    <location>
        <begin position="6"/>
        <end position="25"/>
    </location>
</feature>
<keyword evidence="3" id="KW-1185">Reference proteome</keyword>
<gene>
    <name evidence="2" type="ORF">CLV72_101156</name>
</gene>
<feature type="transmembrane region" description="Helical" evidence="1">
    <location>
        <begin position="49"/>
        <end position="70"/>
    </location>
</feature>